<protein>
    <recommendedName>
        <fullName evidence="8">Rhodopsin domain-containing protein</fullName>
    </recommendedName>
</protein>
<dbReference type="PROSITE" id="PS51257">
    <property type="entry name" value="PROKAR_LIPOPROTEIN"/>
    <property type="match status" value="1"/>
</dbReference>
<dbReference type="GO" id="GO:0016020">
    <property type="term" value="C:membrane"/>
    <property type="evidence" value="ECO:0007669"/>
    <property type="project" value="UniProtKB-SubCell"/>
</dbReference>
<gene>
    <name evidence="9" type="ORF">JX265_004480</name>
</gene>
<feature type="transmembrane region" description="Helical" evidence="7">
    <location>
        <begin position="96"/>
        <end position="118"/>
    </location>
</feature>
<evidence type="ECO:0000256" key="4">
    <source>
        <dbReference type="ARBA" id="ARBA00023136"/>
    </source>
</evidence>
<keyword evidence="10" id="KW-1185">Reference proteome</keyword>
<dbReference type="Proteomes" id="UP000829685">
    <property type="component" value="Unassembled WGS sequence"/>
</dbReference>
<accession>A0A9P9WR40</accession>
<feature type="transmembrane region" description="Helical" evidence="7">
    <location>
        <begin position="20"/>
        <end position="41"/>
    </location>
</feature>
<evidence type="ECO:0000256" key="5">
    <source>
        <dbReference type="ARBA" id="ARBA00038359"/>
    </source>
</evidence>
<sequence>MNLPRAPDPAYAAESNTTWIVTVVTIFHVIALSCVALRVYARAFVIKKPGWDDLMMVLCTLCTIGGWSVFIIQSYHGLGRHQDTISPPDLIIYSQAGLWQSIISAAWALTFLKISIALNLLRIGSNSRWYIWSLWATIILNVMNCISGTFTFLLYCRPLPRYWDKSIPGSCAPIIVMITGGLVNTAVNIFTDIVLATLPVPVIWSLNLNRRKRLSVIGILSLGWVAVTFGIVKSVHQIAYGSVTDKSFKQSVQFWGFLQLQVGIMAACAPSLRPLFGRFLKLSTNDKLNQYNSQSRQYNAGLVTIGGTNDQRRKSIRPQSAEDNQSDISLTIMKGGTTVNVGETFYRHSDTGSGSEERILPHTARGAEYSSGGVLQMEKTTNPQAPPGSAH</sequence>
<feature type="region of interest" description="Disordered" evidence="6">
    <location>
        <begin position="370"/>
        <end position="391"/>
    </location>
</feature>
<evidence type="ECO:0000256" key="3">
    <source>
        <dbReference type="ARBA" id="ARBA00022989"/>
    </source>
</evidence>
<evidence type="ECO:0000256" key="7">
    <source>
        <dbReference type="SAM" id="Phobius"/>
    </source>
</evidence>
<reference evidence="9" key="1">
    <citation type="submission" date="2021-03" db="EMBL/GenBank/DDBJ databases">
        <title>Revisited historic fungal species revealed as producer of novel bioactive compounds through whole genome sequencing and comparative genomics.</title>
        <authorList>
            <person name="Vignolle G.A."/>
            <person name="Hochenegger N."/>
            <person name="Mach R.L."/>
            <person name="Mach-Aigner A.R."/>
            <person name="Javad Rahimi M."/>
            <person name="Salim K.A."/>
            <person name="Chan C.M."/>
            <person name="Lim L.B.L."/>
            <person name="Cai F."/>
            <person name="Druzhinina I.S."/>
            <person name="U'Ren J.M."/>
            <person name="Derntl C."/>
        </authorList>
    </citation>
    <scope>NUCLEOTIDE SEQUENCE</scope>
    <source>
        <strain evidence="9">TUCIM 5799</strain>
    </source>
</reference>
<dbReference type="PANTHER" id="PTHR33048">
    <property type="entry name" value="PTH11-LIKE INTEGRAL MEMBRANE PROTEIN (AFU_ORTHOLOGUE AFUA_5G11245)"/>
    <property type="match status" value="1"/>
</dbReference>
<organism evidence="9 10">
    <name type="scientific">Neoarthrinium moseri</name>
    <dbReference type="NCBI Taxonomy" id="1658444"/>
    <lineage>
        <taxon>Eukaryota</taxon>
        <taxon>Fungi</taxon>
        <taxon>Dikarya</taxon>
        <taxon>Ascomycota</taxon>
        <taxon>Pezizomycotina</taxon>
        <taxon>Sordariomycetes</taxon>
        <taxon>Xylariomycetidae</taxon>
        <taxon>Amphisphaeriales</taxon>
        <taxon>Apiosporaceae</taxon>
        <taxon>Neoarthrinium</taxon>
    </lineage>
</organism>
<dbReference type="InterPro" id="IPR052337">
    <property type="entry name" value="SAT4-like"/>
</dbReference>
<feature type="transmembrane region" description="Helical" evidence="7">
    <location>
        <begin position="130"/>
        <end position="154"/>
    </location>
</feature>
<proteinExistence type="inferred from homology"/>
<dbReference type="EMBL" id="JAFIMR010000008">
    <property type="protein sequence ID" value="KAI1875422.1"/>
    <property type="molecule type" value="Genomic_DNA"/>
</dbReference>
<evidence type="ECO:0000256" key="6">
    <source>
        <dbReference type="SAM" id="MobiDB-lite"/>
    </source>
</evidence>
<keyword evidence="3 7" id="KW-1133">Transmembrane helix</keyword>
<dbReference type="InterPro" id="IPR049326">
    <property type="entry name" value="Rhodopsin_dom_fungi"/>
</dbReference>
<feature type="transmembrane region" description="Helical" evidence="7">
    <location>
        <begin position="53"/>
        <end position="76"/>
    </location>
</feature>
<feature type="transmembrane region" description="Helical" evidence="7">
    <location>
        <begin position="214"/>
        <end position="232"/>
    </location>
</feature>
<comment type="caution">
    <text evidence="9">The sequence shown here is derived from an EMBL/GenBank/DDBJ whole genome shotgun (WGS) entry which is preliminary data.</text>
</comment>
<keyword evidence="2 7" id="KW-0812">Transmembrane</keyword>
<name>A0A9P9WR40_9PEZI</name>
<keyword evidence="4 7" id="KW-0472">Membrane</keyword>
<comment type="similarity">
    <text evidence="5">Belongs to the SAT4 family.</text>
</comment>
<dbReference type="OrthoDB" id="5022096at2759"/>
<evidence type="ECO:0000256" key="1">
    <source>
        <dbReference type="ARBA" id="ARBA00004141"/>
    </source>
</evidence>
<evidence type="ECO:0000259" key="8">
    <source>
        <dbReference type="Pfam" id="PF20684"/>
    </source>
</evidence>
<feature type="transmembrane region" description="Helical" evidence="7">
    <location>
        <begin position="252"/>
        <end position="272"/>
    </location>
</feature>
<evidence type="ECO:0000256" key="2">
    <source>
        <dbReference type="ARBA" id="ARBA00022692"/>
    </source>
</evidence>
<dbReference type="PANTHER" id="PTHR33048:SF167">
    <property type="entry name" value="INTEGRAL MEMBRANE PROTEIN"/>
    <property type="match status" value="1"/>
</dbReference>
<evidence type="ECO:0000313" key="9">
    <source>
        <dbReference type="EMBL" id="KAI1875422.1"/>
    </source>
</evidence>
<dbReference type="Pfam" id="PF20684">
    <property type="entry name" value="Fung_rhodopsin"/>
    <property type="match status" value="1"/>
</dbReference>
<evidence type="ECO:0000313" key="10">
    <source>
        <dbReference type="Proteomes" id="UP000829685"/>
    </source>
</evidence>
<comment type="subcellular location">
    <subcellularLocation>
        <location evidence="1">Membrane</location>
        <topology evidence="1">Multi-pass membrane protein</topology>
    </subcellularLocation>
</comment>
<dbReference type="AlphaFoldDB" id="A0A9P9WR40"/>
<feature type="domain" description="Rhodopsin" evidence="8">
    <location>
        <begin position="37"/>
        <end position="277"/>
    </location>
</feature>
<feature type="transmembrane region" description="Helical" evidence="7">
    <location>
        <begin position="174"/>
        <end position="202"/>
    </location>
</feature>